<dbReference type="GO" id="GO:0000122">
    <property type="term" value="P:negative regulation of transcription by RNA polymerase II"/>
    <property type="evidence" value="ECO:0007669"/>
    <property type="project" value="UniProtKB-ARBA"/>
</dbReference>
<sequence length="1998" mass="214868">MIDGQKRSREQEPQPGLEVKLEEEQEQGWRNLDSSKSERQCRAAAAQTPGSAAIMENSTEEAQEGGAKALKNEEEEAELSEKTQKNLKGAVNGTKEAAESGGGKLQNGDRGGGAEGGDLSSINSMMSTVMMAAESINGGGDGEGESAVTSANSSAVPSPSPSPSKSLPSAMRAPPSRGARRNQDTKDDSTAYICPLCDKNCQSQHQLTMHIRQHNADTGATDHSCSICGKCLSSASSLDRHMLVHSGERPYKCLVCGQTFTTNGNMHRHMKIHDKDPATGMLPICPPTIAKRRRPSAKRRLGEDENGDEPPSKKVLDDPAGASTAEEAAAAMAASAASARGLEEELLPCPICFKTCGSRLELDAHMDTHPDTALRCDLCCLSFRTHRGLLRHNAAVHKVLPQDPSGRPFIQNNPSIPTGFNDLAFIDFSCKKFAHIAQVWCETNLRRCISKFHRFVCESCDKAFPLRSALDLHKTMSHTDKSPETVECKEQVEEVKSMDIDTEDNGPAEDTDVKFSEQSDFLNALGLQHVSTVKSGPTDDEIHQAHLDSIKVIHVEPPRSSLPQEPASSFLSGGLGLTLGLGGLAALSIPLLEASALQGLTQKDALSLLSMQPFQTGFLLQPDGVAATASSAPSGAKPGEAAGAGIMELPADFQQILKVATTAPNQISVTLPSLAKAPVFAGGQGQVQAQKAMPTLKPKPPITPRTSLTATTPPPLQSSQQASLGCISPSLPPPTPILFKTPSSSTTLADSAGHMEPGSIGDTQLSDSPPAATTAVQEETALGGKKPGTKGGNNANAGSKGSFPCRFCDQVFAYSGVLQAHMRFHLGILPHQCNICDYVAPDKATLIRHLRTHSGERPYVCRVCHYPFTVKANCERHLRKKHAKTSRKEIEKNIKYVTSTTTINIPSSITNSTQDMETGCNGAETTCKFCGEDLKNYRALQIHLRTHNGCQKKPFECRRCGAAFLAKRNCIHHLLKQHPEVQEREIEDHIATLQPPAVPITAVAPVRGALVSPMVLNGISQPPLQMLQAVKTEDLTGVVYTSELDQPLDFSAKGRAAANQTVSPGVKIESVSPTFDCSVLDQPIDLSIPSKRQRREANEDKKEIKTEQNGSSILEQQQQTLAASKDEKSANSLHTHPQLCYQLPPGSTPPPASIPNLSNSARAQRLKPLLPKPSSSSTSSSSPSTTLKELPPLASIAQIIHSVSGAPDLLKREASSMDCKPQALVSSSQSDSATDAPGLVSGLDTQNEDVSEGSSRKRSRKKHASITGREKTLVNSSSNNIDLESSGEFASVEKMLATTDANKFSTYLQTGAADLGGKREDDKMVGGEDKDGGAKDDVKTAATSQAKGKKNAYSNSVQKMTCPFCPRVFPWASSLQRHMLTHTGQKPFPCPKCDAFFSTKSNCERHLLRKHGVTHRILRRNGALVKKEGEEGSHESAESQSETEQASPEAHDLTSSAPSTSPTPLSQSPGPVSEDPDPKPKSPSPLQETRLMTPQSPTPKENQALSPDPTVMKQPETEVPEQQGATENNSDDTSNKTSKSNNNISNSESKDNTDSNNCSNGSKVEGDDDDCHSNKSLDLNFGKKMIDFKLSTPTTSVQEEPSPMLSSSSPSSASCSSTHAPQVLTESPEKEQEHQSEATSSSTSPSAGSAVSKQQPEYKHVCRVCKKSFRYATTLARHERAHLCEETPASAPPEETSAVAEEVTESIDTKATEEEQKEDEHKAEEQQKEEEQTELEADVEMEVDSGDVRGGESEAAESEESEEEQEEKRSDEEEASEPKSLEGGASTGGRTDKRKKLCDICNKRFWSLQDLTRHMRSHTGERPYQCQTCERTFTLKHSLVRHQRVHRKTRGAHNSNNNNDDAVSEDGDTATPTSTCPPSENESDCGSNAGATAKELEDEDAKEEVGDRLQEKLETGSDGISEHCGTEPPSIDKTQATDTKTTTTNDNSKDPSSSSSPPEDTTTVPPADGLIEELMDIHAKPPLEQILPNGEHPLVGVD</sequence>
<accession>A0A3P8WPM5</accession>
<evidence type="ECO:0000256" key="13">
    <source>
        <dbReference type="SAM" id="MobiDB-lite"/>
    </source>
</evidence>
<evidence type="ECO:0000256" key="4">
    <source>
        <dbReference type="ARBA" id="ARBA00022737"/>
    </source>
</evidence>
<feature type="region of interest" description="Disordered" evidence="13">
    <location>
        <begin position="686"/>
        <end position="795"/>
    </location>
</feature>
<keyword evidence="5 12" id="KW-0863">Zinc-finger</keyword>
<reference evidence="15" key="2">
    <citation type="submission" date="2025-08" db="UniProtKB">
        <authorList>
            <consortium name="Ensembl"/>
        </authorList>
    </citation>
    <scope>IDENTIFICATION</scope>
</reference>
<feature type="compositionally biased region" description="Basic and acidic residues" evidence="13">
    <location>
        <begin position="1316"/>
        <end position="1339"/>
    </location>
</feature>
<feature type="domain" description="C2H2-type" evidence="14">
    <location>
        <begin position="831"/>
        <end position="858"/>
    </location>
</feature>
<feature type="compositionally biased region" description="Acidic residues" evidence="13">
    <location>
        <begin position="1754"/>
        <end position="1765"/>
    </location>
</feature>
<feature type="compositionally biased region" description="Gly residues" evidence="13">
    <location>
        <begin position="100"/>
        <end position="116"/>
    </location>
</feature>
<dbReference type="FunFam" id="3.30.160.60:FF:001098">
    <property type="entry name" value="Ras responsive element binding protein 1"/>
    <property type="match status" value="1"/>
</dbReference>
<dbReference type="GO" id="GO:0001228">
    <property type="term" value="F:DNA-binding transcription activator activity, RNA polymerase II-specific"/>
    <property type="evidence" value="ECO:0007669"/>
    <property type="project" value="TreeGrafter"/>
</dbReference>
<feature type="compositionally biased region" description="Low complexity" evidence="13">
    <location>
        <begin position="1932"/>
        <end position="1966"/>
    </location>
</feature>
<dbReference type="PROSITE" id="PS50157">
    <property type="entry name" value="ZINC_FINGER_C2H2_2"/>
    <property type="match status" value="13"/>
</dbReference>
<feature type="compositionally biased region" description="Low complexity" evidence="13">
    <location>
        <begin position="146"/>
        <end position="170"/>
    </location>
</feature>
<feature type="region of interest" description="Disordered" evidence="13">
    <location>
        <begin position="1220"/>
        <end position="1269"/>
    </location>
</feature>
<dbReference type="FunFam" id="3.30.160.60:FF:001788">
    <property type="entry name" value="ras-responsive element-binding protein 1"/>
    <property type="match status" value="1"/>
</dbReference>
<keyword evidence="3" id="KW-0479">Metal-binding</keyword>
<evidence type="ECO:0000256" key="12">
    <source>
        <dbReference type="PROSITE-ProRule" id="PRU00042"/>
    </source>
</evidence>
<dbReference type="FunFam" id="3.30.160.60:FF:002476">
    <property type="entry name" value="Ras responsive element binding protein 1a"/>
    <property type="match status" value="1"/>
</dbReference>
<dbReference type="STRING" id="244447.ENSCSEP00000028694"/>
<dbReference type="GO" id="GO:0051094">
    <property type="term" value="P:positive regulation of developmental process"/>
    <property type="evidence" value="ECO:0007669"/>
    <property type="project" value="UniProtKB-ARBA"/>
</dbReference>
<reference evidence="15 16" key="1">
    <citation type="journal article" date="2014" name="Nat. Genet.">
        <title>Whole-genome sequence of a flatfish provides insights into ZW sex chromosome evolution and adaptation to a benthic lifestyle.</title>
        <authorList>
            <person name="Chen S."/>
            <person name="Zhang G."/>
            <person name="Shao C."/>
            <person name="Huang Q."/>
            <person name="Liu G."/>
            <person name="Zhang P."/>
            <person name="Song W."/>
            <person name="An N."/>
            <person name="Chalopin D."/>
            <person name="Volff J.N."/>
            <person name="Hong Y."/>
            <person name="Li Q."/>
            <person name="Sha Z."/>
            <person name="Zhou H."/>
            <person name="Xie M."/>
            <person name="Yu Q."/>
            <person name="Liu Y."/>
            <person name="Xiang H."/>
            <person name="Wang N."/>
            <person name="Wu K."/>
            <person name="Yang C."/>
            <person name="Zhou Q."/>
            <person name="Liao X."/>
            <person name="Yang L."/>
            <person name="Hu Q."/>
            <person name="Zhang J."/>
            <person name="Meng L."/>
            <person name="Jin L."/>
            <person name="Tian Y."/>
            <person name="Lian J."/>
            <person name="Yang J."/>
            <person name="Miao G."/>
            <person name="Liu S."/>
            <person name="Liang Z."/>
            <person name="Yan F."/>
            <person name="Li Y."/>
            <person name="Sun B."/>
            <person name="Zhang H."/>
            <person name="Zhang J."/>
            <person name="Zhu Y."/>
            <person name="Du M."/>
            <person name="Zhao Y."/>
            <person name="Schartl M."/>
            <person name="Tang Q."/>
            <person name="Wang J."/>
        </authorList>
    </citation>
    <scope>NUCLEOTIDE SEQUENCE</scope>
</reference>
<feature type="compositionally biased region" description="Polar residues" evidence="13">
    <location>
        <begin position="1224"/>
        <end position="1233"/>
    </location>
</feature>
<protein>
    <recommendedName>
        <fullName evidence="11">Ras-responsive element-binding protein 1</fullName>
    </recommendedName>
</protein>
<dbReference type="PANTHER" id="PTHR46451">
    <property type="entry name" value="RAS-RESPONSIVE ELEMENT-BINDING PROTEIN 1"/>
    <property type="match status" value="1"/>
</dbReference>
<feature type="compositionally biased region" description="Basic and acidic residues" evidence="13">
    <location>
        <begin position="1627"/>
        <end position="1636"/>
    </location>
</feature>
<dbReference type="OrthoDB" id="3069995at2759"/>
<dbReference type="PANTHER" id="PTHR46451:SF1">
    <property type="entry name" value="RAS-RESPONSIVE ELEMENT-BINDING PROTEIN 1"/>
    <property type="match status" value="1"/>
</dbReference>
<evidence type="ECO:0000256" key="7">
    <source>
        <dbReference type="ARBA" id="ARBA00023015"/>
    </source>
</evidence>
<dbReference type="OMA" id="DAPDQKV"/>
<feature type="compositionally biased region" description="Basic and acidic residues" evidence="13">
    <location>
        <begin position="1425"/>
        <end position="1437"/>
    </location>
</feature>
<feature type="region of interest" description="Disordered" evidence="13">
    <location>
        <begin position="1419"/>
        <end position="1658"/>
    </location>
</feature>
<feature type="domain" description="C2H2-type" evidence="14">
    <location>
        <begin position="925"/>
        <end position="952"/>
    </location>
</feature>
<dbReference type="Pfam" id="PF00096">
    <property type="entry name" value="zf-C2H2"/>
    <property type="match status" value="5"/>
</dbReference>
<feature type="compositionally biased region" description="Polar residues" evidence="13">
    <location>
        <begin position="1107"/>
        <end position="1122"/>
    </location>
</feature>
<feature type="domain" description="C2H2-type" evidence="14">
    <location>
        <begin position="1360"/>
        <end position="1387"/>
    </location>
</feature>
<dbReference type="FunFam" id="3.30.160.60:FF:000599">
    <property type="entry name" value="ras-responsive element-binding protein 1 isoform X1"/>
    <property type="match status" value="1"/>
</dbReference>
<dbReference type="Ensembl" id="ENSCSET00000029087.1">
    <property type="protein sequence ID" value="ENSCSEP00000028694.1"/>
    <property type="gene ID" value="ENSCSEG00000018342.1"/>
</dbReference>
<comment type="similarity">
    <text evidence="2">Belongs to the krueppel C2H2-type zinc-finger protein family.</text>
</comment>
<keyword evidence="4" id="KW-0677">Repeat</keyword>
<proteinExistence type="inferred from homology"/>
<dbReference type="SUPFAM" id="SSF57667">
    <property type="entry name" value="beta-beta-alpha zinc fingers"/>
    <property type="match status" value="7"/>
</dbReference>
<dbReference type="FunFam" id="3.30.160.60:FF:001782">
    <property type="entry name" value="Ras-responsive element-binding protein 1a"/>
    <property type="match status" value="1"/>
</dbReference>
<feature type="compositionally biased region" description="Low complexity" evidence="13">
    <location>
        <begin position="1686"/>
        <end position="1701"/>
    </location>
</feature>
<dbReference type="InterPro" id="IPR036236">
    <property type="entry name" value="Znf_C2H2_sf"/>
</dbReference>
<name>A0A3P8WPM5_CYNSE</name>
<feature type="compositionally biased region" description="Low complexity" evidence="13">
    <location>
        <begin position="1637"/>
        <end position="1652"/>
    </location>
</feature>
<evidence type="ECO:0000313" key="15">
    <source>
        <dbReference type="Ensembl" id="ENSCSEP00000028694.1"/>
    </source>
</evidence>
<evidence type="ECO:0000256" key="8">
    <source>
        <dbReference type="ARBA" id="ARBA00023125"/>
    </source>
</evidence>
<evidence type="ECO:0000256" key="9">
    <source>
        <dbReference type="ARBA" id="ARBA00023163"/>
    </source>
</evidence>
<feature type="compositionally biased region" description="Low complexity" evidence="13">
    <location>
        <begin position="1526"/>
        <end position="1547"/>
    </location>
</feature>
<evidence type="ECO:0000259" key="14">
    <source>
        <dbReference type="PROSITE" id="PS50157"/>
    </source>
</evidence>
<evidence type="ECO:0000256" key="11">
    <source>
        <dbReference type="ARBA" id="ARBA00072640"/>
    </source>
</evidence>
<reference evidence="15" key="3">
    <citation type="submission" date="2025-09" db="UniProtKB">
        <authorList>
            <consortium name="Ensembl"/>
        </authorList>
    </citation>
    <scope>IDENTIFICATION</scope>
</reference>
<feature type="domain" description="C2H2-type" evidence="14">
    <location>
        <begin position="192"/>
        <end position="219"/>
    </location>
</feature>
<feature type="compositionally biased region" description="Basic and acidic residues" evidence="13">
    <location>
        <begin position="1766"/>
        <end position="1780"/>
    </location>
</feature>
<evidence type="ECO:0000313" key="16">
    <source>
        <dbReference type="Proteomes" id="UP000265120"/>
    </source>
</evidence>
<feature type="compositionally biased region" description="Low complexity" evidence="13">
    <location>
        <begin position="1601"/>
        <end position="1617"/>
    </location>
</feature>
<feature type="compositionally biased region" description="Basic and acidic residues" evidence="13">
    <location>
        <begin position="1903"/>
        <end position="1925"/>
    </location>
</feature>
<feature type="compositionally biased region" description="Polar residues" evidence="13">
    <location>
        <begin position="704"/>
        <end position="723"/>
    </location>
</feature>
<feature type="region of interest" description="Disordered" evidence="13">
    <location>
        <begin position="1684"/>
        <end position="1793"/>
    </location>
</feature>
<dbReference type="GO" id="GO:0005634">
    <property type="term" value="C:nucleus"/>
    <property type="evidence" value="ECO:0007669"/>
    <property type="project" value="UniProtKB-SubCell"/>
</dbReference>
<dbReference type="GO" id="GO:0008270">
    <property type="term" value="F:zinc ion binding"/>
    <property type="evidence" value="ECO:0007669"/>
    <property type="project" value="UniProtKB-KW"/>
</dbReference>
<evidence type="ECO:0000256" key="10">
    <source>
        <dbReference type="ARBA" id="ARBA00023242"/>
    </source>
</evidence>
<dbReference type="FunFam" id="3.30.160.60:FF:000507">
    <property type="entry name" value="ras-responsive element-binding protein 1 isoform X2"/>
    <property type="match status" value="1"/>
</dbReference>
<organism evidence="15 16">
    <name type="scientific">Cynoglossus semilaevis</name>
    <name type="common">Tongue sole</name>
    <dbReference type="NCBI Taxonomy" id="244447"/>
    <lineage>
        <taxon>Eukaryota</taxon>
        <taxon>Metazoa</taxon>
        <taxon>Chordata</taxon>
        <taxon>Craniata</taxon>
        <taxon>Vertebrata</taxon>
        <taxon>Euteleostomi</taxon>
        <taxon>Actinopterygii</taxon>
        <taxon>Neopterygii</taxon>
        <taxon>Teleostei</taxon>
        <taxon>Neoteleostei</taxon>
        <taxon>Acanthomorphata</taxon>
        <taxon>Carangaria</taxon>
        <taxon>Pleuronectiformes</taxon>
        <taxon>Pleuronectoidei</taxon>
        <taxon>Cynoglossidae</taxon>
        <taxon>Cynoglossinae</taxon>
        <taxon>Cynoglossus</taxon>
    </lineage>
</organism>
<feature type="compositionally biased region" description="Low complexity" evidence="13">
    <location>
        <begin position="1438"/>
        <end position="1471"/>
    </location>
</feature>
<dbReference type="GeneID" id="103377276"/>
<dbReference type="Pfam" id="PF13912">
    <property type="entry name" value="zf-C2H2_6"/>
    <property type="match status" value="1"/>
</dbReference>
<dbReference type="FunFam" id="3.30.160.60:FF:000487">
    <property type="entry name" value="ras-responsive element-binding protein 1 isoform X1"/>
    <property type="match status" value="1"/>
</dbReference>
<feature type="domain" description="C2H2-type" evidence="14">
    <location>
        <begin position="251"/>
        <end position="278"/>
    </location>
</feature>
<feature type="region of interest" description="Disordered" evidence="13">
    <location>
        <begin position="1"/>
        <end position="121"/>
    </location>
</feature>
<feature type="domain" description="C2H2-type" evidence="14">
    <location>
        <begin position="455"/>
        <end position="483"/>
    </location>
</feature>
<keyword evidence="8" id="KW-0238">DNA-binding</keyword>
<dbReference type="InterPro" id="IPR052795">
    <property type="entry name" value="RREB1"/>
</dbReference>
<dbReference type="InterPro" id="IPR013087">
    <property type="entry name" value="Znf_C2H2_type"/>
</dbReference>
<feature type="domain" description="C2H2-type" evidence="14">
    <location>
        <begin position="1824"/>
        <end position="1851"/>
    </location>
</feature>
<feature type="domain" description="C2H2-type" evidence="14">
    <location>
        <begin position="1796"/>
        <end position="1823"/>
    </location>
</feature>
<feature type="compositionally biased region" description="Basic and acidic residues" evidence="13">
    <location>
        <begin position="1"/>
        <end position="12"/>
    </location>
</feature>
<evidence type="ECO:0000256" key="3">
    <source>
        <dbReference type="ARBA" id="ARBA00022723"/>
    </source>
</evidence>
<feature type="region of interest" description="Disordered" evidence="13">
    <location>
        <begin position="135"/>
        <end position="186"/>
    </location>
</feature>
<feature type="compositionally biased region" description="Basic residues" evidence="13">
    <location>
        <begin position="290"/>
        <end position="299"/>
    </location>
</feature>
<keyword evidence="9" id="KW-0804">Transcription</keyword>
<feature type="domain" description="C2H2-type" evidence="14">
    <location>
        <begin position="859"/>
        <end position="887"/>
    </location>
</feature>
<dbReference type="RefSeq" id="XP_016887075.1">
    <property type="nucleotide sequence ID" value="XM_017031586.1"/>
</dbReference>
<keyword evidence="7" id="KW-0805">Transcription regulation</keyword>
<dbReference type="CTD" id="338237"/>
<feature type="compositionally biased region" description="Acidic residues" evidence="13">
    <location>
        <begin position="1731"/>
        <end position="1745"/>
    </location>
</feature>
<feature type="compositionally biased region" description="Polar residues" evidence="13">
    <location>
        <begin position="1870"/>
        <end position="1890"/>
    </location>
</feature>
<dbReference type="Proteomes" id="UP000265120">
    <property type="component" value="Chromosome 3"/>
</dbReference>
<feature type="compositionally biased region" description="Polar residues" evidence="13">
    <location>
        <begin position="1852"/>
        <end position="1861"/>
    </location>
</feature>
<dbReference type="GeneTree" id="ENSGT00940000157533"/>
<feature type="region of interest" description="Disordered" evidence="13">
    <location>
        <begin position="284"/>
        <end position="328"/>
    </location>
</feature>
<dbReference type="Pfam" id="PF12874">
    <property type="entry name" value="zf-met"/>
    <property type="match status" value="1"/>
</dbReference>
<feature type="compositionally biased region" description="Basic residues" evidence="13">
    <location>
        <begin position="1841"/>
        <end position="1851"/>
    </location>
</feature>
<feature type="compositionally biased region" description="Basic and acidic residues" evidence="13">
    <location>
        <begin position="1095"/>
        <end position="1106"/>
    </location>
</feature>
<feature type="domain" description="C2H2-type" evidence="14">
    <location>
        <begin position="955"/>
        <end position="983"/>
    </location>
</feature>
<feature type="region of interest" description="Disordered" evidence="13">
    <location>
        <begin position="1841"/>
        <end position="1970"/>
    </location>
</feature>
<feature type="compositionally biased region" description="Basic and acidic residues" evidence="13">
    <location>
        <begin position="1707"/>
        <end position="1730"/>
    </location>
</feature>
<dbReference type="Gene3D" id="3.30.160.60">
    <property type="entry name" value="Classic Zinc Finger"/>
    <property type="match status" value="11"/>
</dbReference>
<feature type="domain" description="C2H2-type" evidence="14">
    <location>
        <begin position="803"/>
        <end position="830"/>
    </location>
</feature>
<feature type="region of interest" description="Disordered" evidence="13">
    <location>
        <begin position="1315"/>
        <end position="1347"/>
    </location>
</feature>
<dbReference type="InParanoid" id="A0A3P8WPM5"/>
<evidence type="ECO:0000256" key="2">
    <source>
        <dbReference type="ARBA" id="ARBA00006991"/>
    </source>
</evidence>
<feature type="region of interest" description="Disordered" evidence="13">
    <location>
        <begin position="1086"/>
        <end position="1188"/>
    </location>
</feature>
<keyword evidence="6" id="KW-0862">Zinc</keyword>
<dbReference type="FunFam" id="3.30.160.60:FF:003009">
    <property type="entry name" value="Ras-responsive element binding protein, putative"/>
    <property type="match status" value="1"/>
</dbReference>
<dbReference type="FunFam" id="3.30.160.60:FF:003785">
    <property type="entry name" value="Ras-responsive element-binding protein 1b"/>
    <property type="match status" value="1"/>
</dbReference>
<keyword evidence="16" id="KW-1185">Reference proteome</keyword>
<dbReference type="SMART" id="SM00355">
    <property type="entry name" value="ZnF_C2H2"/>
    <property type="match status" value="16"/>
</dbReference>
<dbReference type="PROSITE" id="PS00028">
    <property type="entry name" value="ZINC_FINGER_C2H2_1"/>
    <property type="match status" value="15"/>
</dbReference>
<evidence type="ECO:0000256" key="1">
    <source>
        <dbReference type="ARBA" id="ARBA00004123"/>
    </source>
</evidence>
<evidence type="ECO:0000256" key="6">
    <source>
        <dbReference type="ARBA" id="ARBA00022833"/>
    </source>
</evidence>
<feature type="domain" description="C2H2-type" evidence="14">
    <location>
        <begin position="1660"/>
        <end position="1687"/>
    </location>
</feature>
<feature type="domain" description="C2H2-type" evidence="14">
    <location>
        <begin position="223"/>
        <end position="250"/>
    </location>
</feature>
<feature type="compositionally biased region" description="Low complexity" evidence="13">
    <location>
        <begin position="1166"/>
        <end position="1188"/>
    </location>
</feature>
<keyword evidence="10" id="KW-0539">Nucleus</keyword>
<dbReference type="FunFam" id="3.30.160.60:FF:000682">
    <property type="entry name" value="ras-responsive element-binding protein 1 isoform X1"/>
    <property type="match status" value="1"/>
</dbReference>
<evidence type="ECO:0000256" key="5">
    <source>
        <dbReference type="ARBA" id="ARBA00022771"/>
    </source>
</evidence>
<feature type="compositionally biased region" description="Polar residues" evidence="13">
    <location>
        <begin position="1486"/>
        <end position="1505"/>
    </location>
</feature>
<comment type="subcellular location">
    <subcellularLocation>
        <location evidence="1">Nucleus</location>
    </subcellularLocation>
</comment>
<dbReference type="GO" id="GO:0000978">
    <property type="term" value="F:RNA polymerase II cis-regulatory region sequence-specific DNA binding"/>
    <property type="evidence" value="ECO:0007669"/>
    <property type="project" value="TreeGrafter"/>
</dbReference>